<dbReference type="eggNOG" id="ENOG502ZV39">
    <property type="taxonomic scope" value="Bacteria"/>
</dbReference>
<feature type="transmembrane region" description="Helical" evidence="1">
    <location>
        <begin position="97"/>
        <end position="118"/>
    </location>
</feature>
<keyword evidence="1" id="KW-0472">Membrane</keyword>
<evidence type="ECO:0000256" key="1">
    <source>
        <dbReference type="SAM" id="Phobius"/>
    </source>
</evidence>
<dbReference type="InterPro" id="IPR047724">
    <property type="entry name" value="Streptophobe"/>
</dbReference>
<evidence type="ECO:0000313" key="3">
    <source>
        <dbReference type="Proteomes" id="UP000027345"/>
    </source>
</evidence>
<dbReference type="EMBL" id="JMQI01000058">
    <property type="protein sequence ID" value="KDN18956.1"/>
    <property type="molecule type" value="Genomic_DNA"/>
</dbReference>
<keyword evidence="3" id="KW-1185">Reference proteome</keyword>
<dbReference type="NCBIfam" id="NF038391">
    <property type="entry name" value="streptophobe"/>
    <property type="match status" value="1"/>
</dbReference>
<name>A0A066TUT6_9PSEU</name>
<reference evidence="2 3" key="1">
    <citation type="submission" date="2014-05" db="EMBL/GenBank/DDBJ databases">
        <title>Draft genome sequence of Amycolatopsis rifamycinica DSM 46095.</title>
        <authorList>
            <person name="Lal R."/>
            <person name="Saxena A."/>
            <person name="Kumari R."/>
            <person name="Mukherjee U."/>
            <person name="Singh P."/>
            <person name="Sangwan N."/>
            <person name="Mahato N.K."/>
        </authorList>
    </citation>
    <scope>NUCLEOTIDE SEQUENCE [LARGE SCALE GENOMIC DNA]</scope>
    <source>
        <strain evidence="2 3">DSM 46095</strain>
    </source>
</reference>
<dbReference type="Proteomes" id="UP000027345">
    <property type="component" value="Unassembled WGS sequence"/>
</dbReference>
<comment type="caution">
    <text evidence="2">The sequence shown here is derived from an EMBL/GenBank/DDBJ whole genome shotgun (WGS) entry which is preliminary data.</text>
</comment>
<dbReference type="AlphaFoldDB" id="A0A066TUT6"/>
<feature type="transmembrane region" description="Helical" evidence="1">
    <location>
        <begin position="155"/>
        <end position="182"/>
    </location>
</feature>
<feature type="transmembrane region" description="Helical" evidence="1">
    <location>
        <begin position="293"/>
        <end position="314"/>
    </location>
</feature>
<feature type="transmembrane region" description="Helical" evidence="1">
    <location>
        <begin position="342"/>
        <end position="366"/>
    </location>
</feature>
<gene>
    <name evidence="2" type="ORF">DV20_27490</name>
</gene>
<feature type="transmembrane region" description="Helical" evidence="1">
    <location>
        <begin position="220"/>
        <end position="243"/>
    </location>
</feature>
<organism evidence="2 3">
    <name type="scientific">Amycolatopsis rifamycinica</name>
    <dbReference type="NCBI Taxonomy" id="287986"/>
    <lineage>
        <taxon>Bacteria</taxon>
        <taxon>Bacillati</taxon>
        <taxon>Actinomycetota</taxon>
        <taxon>Actinomycetes</taxon>
        <taxon>Pseudonocardiales</taxon>
        <taxon>Pseudonocardiaceae</taxon>
        <taxon>Amycolatopsis</taxon>
    </lineage>
</organism>
<feature type="transmembrane region" description="Helical" evidence="1">
    <location>
        <begin position="33"/>
        <end position="53"/>
    </location>
</feature>
<proteinExistence type="predicted"/>
<sequence>MREVIRGLVAAAAALLAMAGVAAAGLALLGAGRVGGLGGLTAAAVALAVGGSAEAGGTPAGGLPVAVRVGLEVMPLGVSLAGAVVLGSLLLRRGDGLLVRGAVAAVALPAGLAVLALLARGTLTMPDGVGAGAAGACGRAAGPVRLPGSGRLDAGFSVAVGPVVVGATAGVLVVVGVCWLVTRFPAVAAGVRAVRWPAVGLAVLCLAVAWTFGGTAAAGGVLLALPQLLGGAVLLGLGVPWTIGSSGAFSCALPALPVSPGGPLLGLSAVVLLGCGVAVAARTRRSGGPLRRAAGLAVRFAPATAAVLAVVTLLSRISADVTVSAFGFSLPVFAVRLTANPLLALVAGLGGGAVAGFAGSLLADAISVSSRAWKR</sequence>
<dbReference type="STRING" id="287986.DV20_27490"/>
<protein>
    <submittedName>
        <fullName evidence="2">Uncharacterized protein</fullName>
    </submittedName>
</protein>
<keyword evidence="1" id="KW-1133">Transmembrane helix</keyword>
<feature type="transmembrane region" description="Helical" evidence="1">
    <location>
        <begin position="194"/>
        <end position="213"/>
    </location>
</feature>
<feature type="transmembrane region" description="Helical" evidence="1">
    <location>
        <begin position="65"/>
        <end position="91"/>
    </location>
</feature>
<dbReference type="RefSeq" id="WP_043785087.1">
    <property type="nucleotide sequence ID" value="NZ_JMQI01000058.1"/>
</dbReference>
<evidence type="ECO:0000313" key="2">
    <source>
        <dbReference type="EMBL" id="KDN18956.1"/>
    </source>
</evidence>
<accession>A0A066TUT6</accession>
<keyword evidence="1" id="KW-0812">Transmembrane</keyword>
<feature type="transmembrane region" description="Helical" evidence="1">
    <location>
        <begin position="263"/>
        <end position="281"/>
    </location>
</feature>